<name>A0A4C1SZG8_EUMVA</name>
<dbReference type="Proteomes" id="UP000299102">
    <property type="component" value="Unassembled WGS sequence"/>
</dbReference>
<keyword evidence="3" id="KW-1185">Reference proteome</keyword>
<evidence type="ECO:0000313" key="3">
    <source>
        <dbReference type="Proteomes" id="UP000299102"/>
    </source>
</evidence>
<evidence type="ECO:0000313" key="2">
    <source>
        <dbReference type="EMBL" id="GBP07274.1"/>
    </source>
</evidence>
<protein>
    <submittedName>
        <fullName evidence="2">Uncharacterized protein</fullName>
    </submittedName>
</protein>
<sequence length="131" mass="13717">MCIRTVMTYASPVFAHAAPKALHRLQSGSPKLSSTRPPLTASAGGEGNRPGDGFLRSYAETTSTGVVHSAASRAVGTACAVRPWFGEVYQSFVDLSSDGLDCSNSIADLLIFTSGEFFSGFLSYTTRVSAG</sequence>
<proteinExistence type="predicted"/>
<comment type="caution">
    <text evidence="2">The sequence shown here is derived from an EMBL/GenBank/DDBJ whole genome shotgun (WGS) entry which is preliminary data.</text>
</comment>
<feature type="compositionally biased region" description="Polar residues" evidence="1">
    <location>
        <begin position="27"/>
        <end position="37"/>
    </location>
</feature>
<reference evidence="2 3" key="1">
    <citation type="journal article" date="2019" name="Commun. Biol.">
        <title>The bagworm genome reveals a unique fibroin gene that provides high tensile strength.</title>
        <authorList>
            <person name="Kono N."/>
            <person name="Nakamura H."/>
            <person name="Ohtoshi R."/>
            <person name="Tomita M."/>
            <person name="Numata K."/>
            <person name="Arakawa K."/>
        </authorList>
    </citation>
    <scope>NUCLEOTIDE SEQUENCE [LARGE SCALE GENOMIC DNA]</scope>
</reference>
<evidence type="ECO:0000256" key="1">
    <source>
        <dbReference type="SAM" id="MobiDB-lite"/>
    </source>
</evidence>
<dbReference type="AlphaFoldDB" id="A0A4C1SZG8"/>
<gene>
    <name evidence="2" type="ORF">EVAR_91908_1</name>
</gene>
<accession>A0A4C1SZG8</accession>
<feature type="region of interest" description="Disordered" evidence="1">
    <location>
        <begin position="27"/>
        <end position="53"/>
    </location>
</feature>
<dbReference type="EMBL" id="BGZK01004158">
    <property type="protein sequence ID" value="GBP07274.1"/>
    <property type="molecule type" value="Genomic_DNA"/>
</dbReference>
<organism evidence="2 3">
    <name type="scientific">Eumeta variegata</name>
    <name type="common">Bagworm moth</name>
    <name type="synonym">Eumeta japonica</name>
    <dbReference type="NCBI Taxonomy" id="151549"/>
    <lineage>
        <taxon>Eukaryota</taxon>
        <taxon>Metazoa</taxon>
        <taxon>Ecdysozoa</taxon>
        <taxon>Arthropoda</taxon>
        <taxon>Hexapoda</taxon>
        <taxon>Insecta</taxon>
        <taxon>Pterygota</taxon>
        <taxon>Neoptera</taxon>
        <taxon>Endopterygota</taxon>
        <taxon>Lepidoptera</taxon>
        <taxon>Glossata</taxon>
        <taxon>Ditrysia</taxon>
        <taxon>Tineoidea</taxon>
        <taxon>Psychidae</taxon>
        <taxon>Oiketicinae</taxon>
        <taxon>Eumeta</taxon>
    </lineage>
</organism>